<name>A0ABQ5FQL9_9ASTR</name>
<evidence type="ECO:0000313" key="4">
    <source>
        <dbReference type="Proteomes" id="UP001151760"/>
    </source>
</evidence>
<protein>
    <submittedName>
        <fullName evidence="3">Uncharacterized protein</fullName>
    </submittedName>
</protein>
<feature type="compositionally biased region" description="Basic and acidic residues" evidence="2">
    <location>
        <begin position="210"/>
        <end position="226"/>
    </location>
</feature>
<reference evidence="3" key="1">
    <citation type="journal article" date="2022" name="Int. J. Mol. Sci.">
        <title>Draft Genome of Tanacetum Coccineum: Genomic Comparison of Closely Related Tanacetum-Family Plants.</title>
        <authorList>
            <person name="Yamashiro T."/>
            <person name="Shiraishi A."/>
            <person name="Nakayama K."/>
            <person name="Satake H."/>
        </authorList>
    </citation>
    <scope>NUCLEOTIDE SEQUENCE</scope>
</reference>
<feature type="region of interest" description="Disordered" evidence="2">
    <location>
        <begin position="210"/>
        <end position="254"/>
    </location>
</feature>
<evidence type="ECO:0000256" key="2">
    <source>
        <dbReference type="SAM" id="MobiDB-lite"/>
    </source>
</evidence>
<dbReference type="Proteomes" id="UP001151760">
    <property type="component" value="Unassembled WGS sequence"/>
</dbReference>
<evidence type="ECO:0000313" key="3">
    <source>
        <dbReference type="EMBL" id="GJT65198.1"/>
    </source>
</evidence>
<dbReference type="EMBL" id="BQNB010017612">
    <property type="protein sequence ID" value="GJT65198.1"/>
    <property type="molecule type" value="Genomic_DNA"/>
</dbReference>
<keyword evidence="4" id="KW-1185">Reference proteome</keyword>
<gene>
    <name evidence="3" type="ORF">Tco_1016678</name>
</gene>
<keyword evidence="1" id="KW-0175">Coiled coil</keyword>
<proteinExistence type="predicted"/>
<sequence length="545" mass="61625">MCCIDLPVHCPECLRSAAWGNIIDIPLIPSGPVVFPKFDLHIYTSELTSSELKTVVTEYNIPLDLHLRLPPPGMTMNRLPSRYIGLYIKQLEQGGLRIPFSSFFLAVIRHFGGHWFSFENKTGRGTKKCFKEVTSRLKWWKRKIFLLDRCAIPDAMPWKHGDTDLHDDFSASYNKNDAARLSEFLVHLRPPPRHLLYVCGLTTDCRHPESQYNIRDQDNNEAKRDGAGNAEGPRKKRRVQKHNESTQSSSKEAFSATLLHQATPEVARRLVTVVEVSKDTPHPEKEVVDLSGNTCVTTPLGWIPSLHRTLNTMISFAPVFSSGNRSDVHLVELDHLRSSLQRVTQDNEGLTNKLNLLDSAHRMFISRERVGEKGERSREGRVEDYCLGSEFIPDVVKRLHTSVKYRQSLAAQVSLCFTARWLRGLSLGRSEDQVAQFLTGTKDLDIEGLKSWEEKHRELFTKQYPYIKKVTDSYLLPVADLMKVSPDVPTPPPANKTGAPNADGAVMCRGVGDSQLFSNLCYASKHVLFLSSFAEMLVKTEINTK</sequence>
<evidence type="ECO:0000256" key="1">
    <source>
        <dbReference type="SAM" id="Coils"/>
    </source>
</evidence>
<accession>A0ABQ5FQL9</accession>
<reference evidence="3" key="2">
    <citation type="submission" date="2022-01" db="EMBL/GenBank/DDBJ databases">
        <authorList>
            <person name="Yamashiro T."/>
            <person name="Shiraishi A."/>
            <person name="Satake H."/>
            <person name="Nakayama K."/>
        </authorList>
    </citation>
    <scope>NUCLEOTIDE SEQUENCE</scope>
</reference>
<comment type="caution">
    <text evidence="3">The sequence shown here is derived from an EMBL/GenBank/DDBJ whole genome shotgun (WGS) entry which is preliminary data.</text>
</comment>
<feature type="coiled-coil region" evidence="1">
    <location>
        <begin position="333"/>
        <end position="360"/>
    </location>
</feature>
<organism evidence="3 4">
    <name type="scientific">Tanacetum coccineum</name>
    <dbReference type="NCBI Taxonomy" id="301880"/>
    <lineage>
        <taxon>Eukaryota</taxon>
        <taxon>Viridiplantae</taxon>
        <taxon>Streptophyta</taxon>
        <taxon>Embryophyta</taxon>
        <taxon>Tracheophyta</taxon>
        <taxon>Spermatophyta</taxon>
        <taxon>Magnoliopsida</taxon>
        <taxon>eudicotyledons</taxon>
        <taxon>Gunneridae</taxon>
        <taxon>Pentapetalae</taxon>
        <taxon>asterids</taxon>
        <taxon>campanulids</taxon>
        <taxon>Asterales</taxon>
        <taxon>Asteraceae</taxon>
        <taxon>Asteroideae</taxon>
        <taxon>Anthemideae</taxon>
        <taxon>Anthemidinae</taxon>
        <taxon>Tanacetum</taxon>
    </lineage>
</organism>